<gene>
    <name evidence="4" type="ORF">DD235_12725</name>
</gene>
<feature type="transmembrane region" description="Helical" evidence="2">
    <location>
        <begin position="33"/>
        <end position="58"/>
    </location>
</feature>
<keyword evidence="2" id="KW-0472">Membrane</keyword>
<dbReference type="InterPro" id="IPR028087">
    <property type="entry name" value="Tad_N"/>
</dbReference>
<name>A0A2V1JZS3_9BURK</name>
<evidence type="ECO:0000259" key="3">
    <source>
        <dbReference type="Pfam" id="PF13400"/>
    </source>
</evidence>
<evidence type="ECO:0000313" key="5">
    <source>
        <dbReference type="Proteomes" id="UP000245212"/>
    </source>
</evidence>
<dbReference type="EMBL" id="QETA01000005">
    <property type="protein sequence ID" value="PWF22233.1"/>
    <property type="molecule type" value="Genomic_DNA"/>
</dbReference>
<feature type="domain" description="Putative Flp pilus-assembly TadG-like N-terminal" evidence="3">
    <location>
        <begin position="31"/>
        <end position="76"/>
    </location>
</feature>
<evidence type="ECO:0000256" key="2">
    <source>
        <dbReference type="SAM" id="Phobius"/>
    </source>
</evidence>
<proteinExistence type="predicted"/>
<accession>A0A2V1JZS3</accession>
<dbReference type="Proteomes" id="UP000245212">
    <property type="component" value="Unassembled WGS sequence"/>
</dbReference>
<keyword evidence="2" id="KW-0812">Transmembrane</keyword>
<keyword evidence="5" id="KW-1185">Reference proteome</keyword>
<sequence length="738" mass="75733">MSGSKKTEPCAMRISPRPARTGNAHHGYQRGSVLLPAAASILVGLVLLGTAHLAYLFYMKRELQNAADMAALSGVQMLRPAWPGNCAAAIETAQATLAAQPALQNASEVETDIACGVWDPTAPATAVDPAQQALHFSPTDNAPGQAIYVSLRSNIPAFVPLMQTAALQAKAIARLEPGEPLAAFSVSPQLLALDDGLLTNLLASIGADLRGTTVADRNGLANVMLTPAGLLQTLGVDLPADLTVASLNELLALDSVARVGGAELLRAALELARNGGSNPAPGTELTTVQLSLLESLIDALVVADPVIQLGSLANGPRGLFAHINADDPNAALNTRISLGSIVDSVLAFATRERAIDVPAELNLLGVLRGSVKIGIVEPPSIGIGGAGTTAYGAQIRAFVELCASLGNCSTTGGGMVPAGLLDLGVHIPIGLELVTGHGTLDSLCEEYDEQGQALARITVQASLANACIGNISASDAFSTSFSCRTPLDSKELLRLRLLGHNLLSLNTSISGIALEDVSTVTLAAGETADVPANGNALAIGTTLASLTDELLSSLAGKTPANGSGTRPGAQQIWNETLAAENCNPASGPFNGQGFACRKAVEAKALRKIETGFNGLIGNIVDNLLRLDLLNLVGDLLGDLLGVLLPTDTCAGATLSGLPPYAGTASGCVDKLNSVLQKTNSQTGVPLLLQIVLDILRAPLDALGQTLSNLLANLGINLGQVRTELISLECGRPRAQLVH</sequence>
<dbReference type="AlphaFoldDB" id="A0A2V1JZS3"/>
<keyword evidence="2" id="KW-1133">Transmembrane helix</keyword>
<reference evidence="5" key="1">
    <citation type="submission" date="2018-05" db="EMBL/GenBank/DDBJ databases">
        <authorList>
            <person name="Li Y."/>
        </authorList>
    </citation>
    <scope>NUCLEOTIDE SEQUENCE [LARGE SCALE GENOMIC DNA]</scope>
    <source>
        <strain evidence="5">3d-2-2</strain>
    </source>
</reference>
<dbReference type="Pfam" id="PF13400">
    <property type="entry name" value="Tad"/>
    <property type="match status" value="1"/>
</dbReference>
<dbReference type="RefSeq" id="WP_109062471.1">
    <property type="nucleotide sequence ID" value="NZ_QETA01000005.1"/>
</dbReference>
<protein>
    <recommendedName>
        <fullName evidence="3">Putative Flp pilus-assembly TadG-like N-terminal domain-containing protein</fullName>
    </recommendedName>
</protein>
<evidence type="ECO:0000256" key="1">
    <source>
        <dbReference type="SAM" id="MobiDB-lite"/>
    </source>
</evidence>
<comment type="caution">
    <text evidence="4">The sequence shown here is derived from an EMBL/GenBank/DDBJ whole genome shotgun (WGS) entry which is preliminary data.</text>
</comment>
<organism evidence="4 5">
    <name type="scientific">Corticimicrobacter populi</name>
    <dbReference type="NCBI Taxonomy" id="2175229"/>
    <lineage>
        <taxon>Bacteria</taxon>
        <taxon>Pseudomonadati</taxon>
        <taxon>Pseudomonadota</taxon>
        <taxon>Betaproteobacteria</taxon>
        <taxon>Burkholderiales</taxon>
        <taxon>Alcaligenaceae</taxon>
        <taxon>Corticimicrobacter</taxon>
    </lineage>
</organism>
<evidence type="ECO:0000313" key="4">
    <source>
        <dbReference type="EMBL" id="PWF22233.1"/>
    </source>
</evidence>
<feature type="region of interest" description="Disordered" evidence="1">
    <location>
        <begin position="1"/>
        <end position="25"/>
    </location>
</feature>